<protein>
    <recommendedName>
        <fullName evidence="2">DNA-directed DNA polymerase family A palm domain-containing protein</fullName>
    </recommendedName>
</protein>
<dbReference type="SUPFAM" id="SSF56672">
    <property type="entry name" value="DNA/RNA polymerases"/>
    <property type="match status" value="1"/>
</dbReference>
<evidence type="ECO:0000256" key="1">
    <source>
        <dbReference type="ARBA" id="ARBA00011541"/>
    </source>
</evidence>
<dbReference type="RefSeq" id="WP_164577254.1">
    <property type="nucleotide sequence ID" value="NZ_JAAXDH010000017.1"/>
</dbReference>
<dbReference type="AlphaFoldDB" id="A0A6P0B767"/>
<feature type="domain" description="DNA-directed DNA polymerase family A palm" evidence="2">
    <location>
        <begin position="298"/>
        <end position="495"/>
    </location>
</feature>
<evidence type="ECO:0000313" key="3">
    <source>
        <dbReference type="EMBL" id="NEI35750.1"/>
    </source>
</evidence>
<proteinExistence type="predicted"/>
<comment type="caution">
    <text evidence="3">The sequence shown here is derived from an EMBL/GenBank/DDBJ whole genome shotgun (WGS) entry which is preliminary data.</text>
</comment>
<dbReference type="InterPro" id="IPR043502">
    <property type="entry name" value="DNA/RNA_pol_sf"/>
</dbReference>
<dbReference type="PRINTS" id="PR00868">
    <property type="entry name" value="DNAPOLI"/>
</dbReference>
<dbReference type="PANTHER" id="PTHR10133:SF62">
    <property type="entry name" value="DNA POLYMERASE THETA"/>
    <property type="match status" value="1"/>
</dbReference>
<dbReference type="Pfam" id="PF00476">
    <property type="entry name" value="DNA_pol_A"/>
    <property type="match status" value="1"/>
</dbReference>
<reference evidence="3 4" key="1">
    <citation type="submission" date="2019-12" db="EMBL/GenBank/DDBJ databases">
        <title>Rhizobium genotypes associated with high levels of biological nitrogen fixation by grain legumes in a temperate-maritime cropping system.</title>
        <authorList>
            <person name="Maluk M."/>
            <person name="Francesc Ferrando Molina F."/>
            <person name="Lopez Del Egido L."/>
            <person name="Lafos M."/>
            <person name="Langarica-Fuentes A."/>
            <person name="Gebre Yohannes G."/>
            <person name="Young M.W."/>
            <person name="Martin P."/>
            <person name="Gantlett R."/>
            <person name="Kenicer G."/>
            <person name="Hawes C."/>
            <person name="Begg G.S."/>
            <person name="Quilliam R.S."/>
            <person name="Squire G.R."/>
            <person name="Poole P.S."/>
            <person name="Young P.W."/>
            <person name="Iannetta P.M."/>
            <person name="James E.K."/>
        </authorList>
    </citation>
    <scope>NUCLEOTIDE SEQUENCE [LARGE SCALE GENOMIC DNA]</scope>
    <source>
        <strain evidence="3 4">JHI1096</strain>
    </source>
</reference>
<dbReference type="SMART" id="SM00482">
    <property type="entry name" value="POLAc"/>
    <property type="match status" value="1"/>
</dbReference>
<dbReference type="PANTHER" id="PTHR10133">
    <property type="entry name" value="DNA POLYMERASE I"/>
    <property type="match status" value="1"/>
</dbReference>
<dbReference type="GO" id="GO:0006261">
    <property type="term" value="P:DNA-templated DNA replication"/>
    <property type="evidence" value="ECO:0007669"/>
    <property type="project" value="InterPro"/>
</dbReference>
<dbReference type="EMBL" id="WUEZ01000019">
    <property type="protein sequence ID" value="NEI35750.1"/>
    <property type="molecule type" value="Genomic_DNA"/>
</dbReference>
<name>A0A6P0B767_RHILE</name>
<evidence type="ECO:0000313" key="4">
    <source>
        <dbReference type="Proteomes" id="UP000471560"/>
    </source>
</evidence>
<dbReference type="GO" id="GO:0003887">
    <property type="term" value="F:DNA-directed DNA polymerase activity"/>
    <property type="evidence" value="ECO:0007669"/>
    <property type="project" value="InterPro"/>
</dbReference>
<dbReference type="InterPro" id="IPR001098">
    <property type="entry name" value="DNA-dir_DNA_pol_A_palm_dom"/>
</dbReference>
<accession>A0A6P0B767</accession>
<dbReference type="Proteomes" id="UP000471560">
    <property type="component" value="Unassembled WGS sequence"/>
</dbReference>
<sequence>MPENMLLYAPDPYGVGASRFAVVEGGVSREISAQQLGELKGTWITYDVATLIDELRRCDVPPPVGLLDISEAIRLITGRSRADGGESQWNFWRQLKSHFDDETKWRLARELHEGRGPSWQEIDKSSYFTSLAAALAKLWTATTKSLVDVGELERFFEIEVPTAAIYYSRQWEGIGVAPDKVKAALEIAAHRKYLAYQQVATFINASPTGLNYWNVGPYLAGTDFGASMSSSDGYTLRDQLRLAQSASKFASSFIEYMDASRDVEILNRLNDSEGRVYPTFHPIGTISSRTLVSDPYLQELRRTFRHVLSADEGKRLVYFDYSQFEPGVLASLSGDEELISLYNNGDVYTALSVALFGNSEHRDLCKRIFLAFSYGMSVDGITRLLSHNEAERKSIGAGVRDFFDRFPRLHEFKMEAERELRTIGRVRTLLGNRRVRSGQGALTAKERRWATSQVIQGNASLIFKHALIRIADKFGLPSILLPVHDAVLMQCSEHDYEGLAAEVSEIMRTSFAFWCPGIQARVTVGHFGTQ</sequence>
<dbReference type="GO" id="GO:0003677">
    <property type="term" value="F:DNA binding"/>
    <property type="evidence" value="ECO:0007669"/>
    <property type="project" value="InterPro"/>
</dbReference>
<dbReference type="Gene3D" id="1.10.150.20">
    <property type="entry name" value="5' to 3' exonuclease, C-terminal subdomain"/>
    <property type="match status" value="1"/>
</dbReference>
<comment type="subunit">
    <text evidence="1">Single-chain monomer with multiple functions.</text>
</comment>
<dbReference type="Gene3D" id="3.30.70.370">
    <property type="match status" value="1"/>
</dbReference>
<dbReference type="GO" id="GO:0006302">
    <property type="term" value="P:double-strand break repair"/>
    <property type="evidence" value="ECO:0007669"/>
    <property type="project" value="TreeGrafter"/>
</dbReference>
<evidence type="ECO:0000259" key="2">
    <source>
        <dbReference type="SMART" id="SM00482"/>
    </source>
</evidence>
<gene>
    <name evidence="3" type="ORF">GR204_17450</name>
</gene>
<dbReference type="InterPro" id="IPR002298">
    <property type="entry name" value="DNA_polymerase_A"/>
</dbReference>
<organism evidence="3 4">
    <name type="scientific">Rhizobium leguminosarum</name>
    <dbReference type="NCBI Taxonomy" id="384"/>
    <lineage>
        <taxon>Bacteria</taxon>
        <taxon>Pseudomonadati</taxon>
        <taxon>Pseudomonadota</taxon>
        <taxon>Alphaproteobacteria</taxon>
        <taxon>Hyphomicrobiales</taxon>
        <taxon>Rhizobiaceae</taxon>
        <taxon>Rhizobium/Agrobacterium group</taxon>
        <taxon>Rhizobium</taxon>
    </lineage>
</organism>